<dbReference type="OMA" id="KEPCASK"/>
<dbReference type="VEuPathDB" id="ToxoDB:EAH_00015590"/>
<organism evidence="2 3">
    <name type="scientific">Eimeria acervulina</name>
    <name type="common">Coccidian parasite</name>
    <dbReference type="NCBI Taxonomy" id="5801"/>
    <lineage>
        <taxon>Eukaryota</taxon>
        <taxon>Sar</taxon>
        <taxon>Alveolata</taxon>
        <taxon>Apicomplexa</taxon>
        <taxon>Conoidasida</taxon>
        <taxon>Coccidia</taxon>
        <taxon>Eucoccidiorida</taxon>
        <taxon>Eimeriorina</taxon>
        <taxon>Eimeriidae</taxon>
        <taxon>Eimeria</taxon>
    </lineage>
</organism>
<feature type="compositionally biased region" description="Basic and acidic residues" evidence="1">
    <location>
        <begin position="40"/>
        <end position="52"/>
    </location>
</feature>
<dbReference type="AlphaFoldDB" id="U6GYZ3"/>
<feature type="region of interest" description="Disordered" evidence="1">
    <location>
        <begin position="1"/>
        <end position="59"/>
    </location>
</feature>
<proteinExistence type="predicted"/>
<feature type="region of interest" description="Disordered" evidence="1">
    <location>
        <begin position="233"/>
        <end position="275"/>
    </location>
</feature>
<gene>
    <name evidence="2" type="ORF">EAH_00015590</name>
</gene>
<protein>
    <submittedName>
        <fullName evidence="2">Uncharacterized protein</fullName>
    </submittedName>
</protein>
<dbReference type="EMBL" id="HG673679">
    <property type="protein sequence ID" value="CDI84443.1"/>
    <property type="molecule type" value="Genomic_DNA"/>
</dbReference>
<dbReference type="OrthoDB" id="348998at2759"/>
<accession>U6GYZ3</accession>
<dbReference type="GeneID" id="25269629"/>
<evidence type="ECO:0000313" key="3">
    <source>
        <dbReference type="Proteomes" id="UP000018050"/>
    </source>
</evidence>
<evidence type="ECO:0000313" key="2">
    <source>
        <dbReference type="EMBL" id="CDI84443.1"/>
    </source>
</evidence>
<evidence type="ECO:0000256" key="1">
    <source>
        <dbReference type="SAM" id="MobiDB-lite"/>
    </source>
</evidence>
<sequence length="275" mass="27320">MDQPSASLRGGAPSASTVDGSEAGNEQPARGEVGQSDVGLSRDEEVGEEPRLPSEPCFAKPAPWWHRVKQAVGQLSTAAAAVVTVLQSLAGRDVSGLRGSPGPTAPGVEETSPVGHLQADGPAIASLDSMQPEGVTVLESPSSGADDPVVGSATGNDPSKAQVAGAEEGENGDRPQLPKEPCYSRDKSTSSGLKKLLLKAAAAASAGVLLLRGLGERGLGSIGRLGTAAPVGESGLVGSGEQVSIPPNPPSPLDVTPAGNSLPQPAEVVGGDSLA</sequence>
<reference evidence="2" key="1">
    <citation type="submission" date="2013-10" db="EMBL/GenBank/DDBJ databases">
        <title>Genomic analysis of the causative agents of coccidiosis in chickens.</title>
        <authorList>
            <person name="Reid A.J."/>
            <person name="Blake D."/>
            <person name="Billington K."/>
            <person name="Browne H."/>
            <person name="Dunn M."/>
            <person name="Hung S."/>
            <person name="Kawahara F."/>
            <person name="Miranda-Saavedra D."/>
            <person name="Mourier T."/>
            <person name="Nagra H."/>
            <person name="Otto T.D."/>
            <person name="Rawlings N."/>
            <person name="Sanchez A."/>
            <person name="Sanders M."/>
            <person name="Subramaniam C."/>
            <person name="Tay Y."/>
            <person name="Dear P."/>
            <person name="Doerig C."/>
            <person name="Gruber A."/>
            <person name="Parkinson J."/>
            <person name="Shirley M."/>
            <person name="Wan K.L."/>
            <person name="Berriman M."/>
            <person name="Tomley F."/>
            <person name="Pain A."/>
        </authorList>
    </citation>
    <scope>NUCLEOTIDE SEQUENCE</scope>
    <source>
        <strain evidence="2">Houghton</strain>
    </source>
</reference>
<feature type="region of interest" description="Disordered" evidence="1">
    <location>
        <begin position="134"/>
        <end position="190"/>
    </location>
</feature>
<dbReference type="Proteomes" id="UP000018050">
    <property type="component" value="Unassembled WGS sequence"/>
</dbReference>
<name>U6GYZ3_EIMAC</name>
<feature type="compositionally biased region" description="Basic and acidic residues" evidence="1">
    <location>
        <begin position="171"/>
        <end position="188"/>
    </location>
</feature>
<feature type="region of interest" description="Disordered" evidence="1">
    <location>
        <begin position="90"/>
        <end position="120"/>
    </location>
</feature>
<dbReference type="RefSeq" id="XP_013246596.1">
    <property type="nucleotide sequence ID" value="XM_013391142.1"/>
</dbReference>
<reference evidence="2" key="2">
    <citation type="submission" date="2013-10" db="EMBL/GenBank/DDBJ databases">
        <authorList>
            <person name="Aslett M."/>
        </authorList>
    </citation>
    <scope>NUCLEOTIDE SEQUENCE</scope>
    <source>
        <strain evidence="2">Houghton</strain>
    </source>
</reference>
<keyword evidence="3" id="KW-1185">Reference proteome</keyword>